<feature type="region of interest" description="Disordered" evidence="12">
    <location>
        <begin position="1122"/>
        <end position="1163"/>
    </location>
</feature>
<keyword evidence="6" id="KW-0732">Signal</keyword>
<evidence type="ECO:0000256" key="11">
    <source>
        <dbReference type="ARBA" id="ARBA00023180"/>
    </source>
</evidence>
<dbReference type="InterPro" id="IPR051502">
    <property type="entry name" value="RLP_Defense_Trigger"/>
</dbReference>
<evidence type="ECO:0000313" key="14">
    <source>
        <dbReference type="EMBL" id="KAK9229480.1"/>
    </source>
</evidence>
<feature type="compositionally biased region" description="Polar residues" evidence="12">
    <location>
        <begin position="1122"/>
        <end position="1137"/>
    </location>
</feature>
<feature type="compositionally biased region" description="Acidic residues" evidence="12">
    <location>
        <begin position="1056"/>
        <end position="1085"/>
    </location>
</feature>
<evidence type="ECO:0000256" key="3">
    <source>
        <dbReference type="ARBA" id="ARBA00022475"/>
    </source>
</evidence>
<evidence type="ECO:0000256" key="2">
    <source>
        <dbReference type="ARBA" id="ARBA00009592"/>
    </source>
</evidence>
<dbReference type="Pfam" id="PF00560">
    <property type="entry name" value="LRR_1"/>
    <property type="match status" value="10"/>
</dbReference>
<dbReference type="Gene3D" id="3.80.10.10">
    <property type="entry name" value="Ribonuclease Inhibitor"/>
    <property type="match status" value="4"/>
</dbReference>
<reference evidence="14 15" key="1">
    <citation type="submission" date="2024-05" db="EMBL/GenBank/DDBJ databases">
        <title>Haplotype-resolved chromosome-level genome assembly of Huyou (Citrus changshanensis).</title>
        <authorList>
            <person name="Miao C."/>
            <person name="Chen W."/>
            <person name="Wu Y."/>
            <person name="Wang L."/>
            <person name="Zhao S."/>
            <person name="Grierson D."/>
            <person name="Xu C."/>
            <person name="Chen K."/>
        </authorList>
    </citation>
    <scope>NUCLEOTIDE SEQUENCE [LARGE SCALE GENOMIC DNA]</scope>
    <source>
        <strain evidence="14">01-14</strain>
        <tissue evidence="14">Leaf</tissue>
    </source>
</reference>
<keyword evidence="8" id="KW-1133">Transmembrane helix</keyword>
<comment type="similarity">
    <text evidence="2">Belongs to the RLP family.</text>
</comment>
<feature type="compositionally biased region" description="Low complexity" evidence="12">
    <location>
        <begin position="963"/>
        <end position="973"/>
    </location>
</feature>
<dbReference type="FunFam" id="3.80.10.10:FF:000041">
    <property type="entry name" value="LRR receptor-like serine/threonine-protein kinase ERECTA"/>
    <property type="match status" value="3"/>
</dbReference>
<dbReference type="InterPro" id="IPR032675">
    <property type="entry name" value="LRR_dom_sf"/>
</dbReference>
<evidence type="ECO:0000256" key="9">
    <source>
        <dbReference type="ARBA" id="ARBA00023136"/>
    </source>
</evidence>
<comment type="caution">
    <text evidence="14">The sequence shown here is derived from an EMBL/GenBank/DDBJ whole genome shotgun (WGS) entry which is preliminary data.</text>
</comment>
<accession>A0AAP0MYF7</accession>
<evidence type="ECO:0000256" key="7">
    <source>
        <dbReference type="ARBA" id="ARBA00022737"/>
    </source>
</evidence>
<evidence type="ECO:0000256" key="12">
    <source>
        <dbReference type="SAM" id="MobiDB-lite"/>
    </source>
</evidence>
<keyword evidence="9" id="KW-0472">Membrane</keyword>
<evidence type="ECO:0000259" key="13">
    <source>
        <dbReference type="Pfam" id="PF08263"/>
    </source>
</evidence>
<comment type="subcellular location">
    <subcellularLocation>
        <location evidence="1">Cell membrane</location>
        <topology evidence="1">Single-pass type I membrane protein</topology>
    </subcellularLocation>
</comment>
<evidence type="ECO:0000256" key="4">
    <source>
        <dbReference type="ARBA" id="ARBA00022614"/>
    </source>
</evidence>
<evidence type="ECO:0000256" key="6">
    <source>
        <dbReference type="ARBA" id="ARBA00022729"/>
    </source>
</evidence>
<keyword evidence="15" id="KW-1185">Reference proteome</keyword>
<dbReference type="GO" id="GO:0005886">
    <property type="term" value="C:plasma membrane"/>
    <property type="evidence" value="ECO:0007669"/>
    <property type="project" value="UniProtKB-SubCell"/>
</dbReference>
<dbReference type="SMART" id="SM00369">
    <property type="entry name" value="LRR_TYP"/>
    <property type="match status" value="11"/>
</dbReference>
<dbReference type="PANTHER" id="PTHR48062:SF63">
    <property type="entry name" value="RECEPTOR-LIKE PROTEIN 1"/>
    <property type="match status" value="1"/>
</dbReference>
<evidence type="ECO:0000256" key="1">
    <source>
        <dbReference type="ARBA" id="ARBA00004251"/>
    </source>
</evidence>
<dbReference type="InterPro" id="IPR001611">
    <property type="entry name" value="Leu-rich_rpt"/>
</dbReference>
<keyword evidence="5" id="KW-0812">Transmembrane</keyword>
<dbReference type="Proteomes" id="UP001428341">
    <property type="component" value="Unassembled WGS sequence"/>
</dbReference>
<feature type="compositionally biased region" description="Acidic residues" evidence="12">
    <location>
        <begin position="1033"/>
        <end position="1042"/>
    </location>
</feature>
<feature type="domain" description="Leucine-rich repeat-containing N-terminal plant-type" evidence="13">
    <location>
        <begin position="9"/>
        <end position="57"/>
    </location>
</feature>
<feature type="region of interest" description="Disordered" evidence="12">
    <location>
        <begin position="954"/>
        <end position="1105"/>
    </location>
</feature>
<dbReference type="Pfam" id="PF08263">
    <property type="entry name" value="LRRNT_2"/>
    <property type="match status" value="1"/>
</dbReference>
<keyword evidence="10" id="KW-0675">Receptor</keyword>
<dbReference type="EMBL" id="JBCGBO010000001">
    <property type="protein sequence ID" value="KAK9229480.1"/>
    <property type="molecule type" value="Genomic_DNA"/>
</dbReference>
<keyword evidence="11" id="KW-0325">Glycoprotein</keyword>
<evidence type="ECO:0000313" key="15">
    <source>
        <dbReference type="Proteomes" id="UP001428341"/>
    </source>
</evidence>
<dbReference type="FunFam" id="3.80.10.10:FF:000213">
    <property type="entry name" value="Tyrosine-sulfated glycopeptide receptor 1"/>
    <property type="match status" value="1"/>
</dbReference>
<keyword evidence="7" id="KW-0677">Repeat</keyword>
<feature type="compositionally biased region" description="Basic residues" evidence="12">
    <location>
        <begin position="1091"/>
        <end position="1105"/>
    </location>
</feature>
<dbReference type="SMART" id="SM00365">
    <property type="entry name" value="LRR_SD22"/>
    <property type="match status" value="7"/>
</dbReference>
<evidence type="ECO:0000256" key="10">
    <source>
        <dbReference type="ARBA" id="ARBA00023170"/>
    </source>
</evidence>
<evidence type="ECO:0000256" key="5">
    <source>
        <dbReference type="ARBA" id="ARBA00022692"/>
    </source>
</evidence>
<proteinExistence type="inferred from homology"/>
<sequence length="1189" mass="134582">MHGYKACLQTERTALLELKSFFISVSDVGYDDKILPSWVDDGMSFDCCDDWEGVKCNTTTRRVMQLSLNWTTMFNDTKYSSFYYGALLLNMSLFHPFEELQSLDLSDNCFKGFYESKVYDSFEGLKQLKILKLSDNFFTDSILPHLNTLTSLTTLNLRSNNIEGSRIKQGLADLRNLQVLDLSWNLNLTSGSLSRLGLANLTNLKTLDLGGSEITTLQGSGICNLKNLFELDLSSNNFKGHLLQCLNNLTHLKVLDISTNQLSGNFPSSLTNLTSLEYLDLSFINFQETFSINSLANHSKLEVLLLSSGNDMLEVKTENWLPTYPLKLVGNFPTWLLQNNTGLEVLILRNNSFSGILPRLPNAKYDNLRHLDISINNFSGKLPENLGIVFQKLIYLDMSKNSFEGNIPYSIAEMKELITLDLSRNNFSGELPRPIVSSCLSLNILDLSNNNFYGQLFPNYMNLTHLHSLHLDNNHFRGKITDGLLSSTLLEVLDVSNNMLSGDFPHWIGNFSSLWVLLMSENYLQGIIPVQLNNLEILEFIDISENSLSGSMLSPSNLTNLKHIYLDNNVINGLIPIALLRSSTLLTLDLRDNKLFGRIPHQINELSNLHVLLLRGNSLQGRIPNQLCQLRKLGIMDLSHNRLNGPIPSCLDNMSFWREATDDDSYEYESLRAYMFLNSDSPLIYYNSTLDLQPRIELHPKIDKRVDAEFATKNRYEFFIGGNLNYMAGLDLSSNEFSGEIPWEIGHLQNIRALNLSNNLLSGAIPESFSNLKMIESLDISCNKLSGRIPPQLTELNFLSNFNVSYNNLSGPIPDKQQFATFDDSSYKGNSALCGSMIKRKCSSALTPPATPAGGGDEVDSVIDMVAVRWSFGASYVSVILGLFAALWINSYWRKLWFYFIDRCIDTCYYWLFKYVFHRGKTEFLQMKRQPVAKRTRTQTNRMIEEKYKKLKENKGQEKYGTESSSSKVNESSSSKDDECVKVFEMDNVSDKEEKEEGTRSKQVNDDCGGFLSESESDNDGSDPLRPIIVDCCPEEDLDLDAENSSLGSKTTDEYVINDDYVDDDGDDDGEKEEEEERETDDESLLEARTKNKGKLKKSTKGKHNRVLKHDHVERIILKSILNTEETPSEDYPSSSREVLRDEMSQSFNDDEESTSSEKSECDDGLGYLWAESASCIPLTLPSYLEFVI</sequence>
<keyword evidence="3" id="KW-1003">Cell membrane</keyword>
<protein>
    <recommendedName>
        <fullName evidence="13">Leucine-rich repeat-containing N-terminal plant-type domain-containing protein</fullName>
    </recommendedName>
</protein>
<dbReference type="PANTHER" id="PTHR48062">
    <property type="entry name" value="RECEPTOR-LIKE PROTEIN 14"/>
    <property type="match status" value="1"/>
</dbReference>
<dbReference type="AlphaFoldDB" id="A0AAP0MYF7"/>
<evidence type="ECO:0000256" key="8">
    <source>
        <dbReference type="ARBA" id="ARBA00022989"/>
    </source>
</evidence>
<feature type="compositionally biased region" description="Basic and acidic residues" evidence="12">
    <location>
        <begin position="974"/>
        <end position="1005"/>
    </location>
</feature>
<gene>
    <name evidence="14" type="ORF">WN944_022442</name>
</gene>
<dbReference type="InterPro" id="IPR013210">
    <property type="entry name" value="LRR_N_plant-typ"/>
</dbReference>
<organism evidence="14 15">
    <name type="scientific">Citrus x changshan-huyou</name>
    <dbReference type="NCBI Taxonomy" id="2935761"/>
    <lineage>
        <taxon>Eukaryota</taxon>
        <taxon>Viridiplantae</taxon>
        <taxon>Streptophyta</taxon>
        <taxon>Embryophyta</taxon>
        <taxon>Tracheophyta</taxon>
        <taxon>Spermatophyta</taxon>
        <taxon>Magnoliopsida</taxon>
        <taxon>eudicotyledons</taxon>
        <taxon>Gunneridae</taxon>
        <taxon>Pentapetalae</taxon>
        <taxon>rosids</taxon>
        <taxon>malvids</taxon>
        <taxon>Sapindales</taxon>
        <taxon>Rutaceae</taxon>
        <taxon>Aurantioideae</taxon>
        <taxon>Citrus</taxon>
    </lineage>
</organism>
<name>A0AAP0MYF7_9ROSI</name>
<dbReference type="InterPro" id="IPR003591">
    <property type="entry name" value="Leu-rich_rpt_typical-subtyp"/>
</dbReference>
<dbReference type="SUPFAM" id="SSF52058">
    <property type="entry name" value="L domain-like"/>
    <property type="match status" value="3"/>
</dbReference>
<keyword evidence="4" id="KW-0433">Leucine-rich repeat</keyword>